<dbReference type="PROSITE" id="PS51257">
    <property type="entry name" value="PROKAR_LIPOPROTEIN"/>
    <property type="match status" value="1"/>
</dbReference>
<dbReference type="SUPFAM" id="SSF159594">
    <property type="entry name" value="XCC0632-like"/>
    <property type="match status" value="1"/>
</dbReference>
<dbReference type="Gene3D" id="3.40.50.10610">
    <property type="entry name" value="ABC-type transport auxiliary lipoprotein component"/>
    <property type="match status" value="1"/>
</dbReference>
<protein>
    <submittedName>
        <fullName evidence="2">Membrane integrity-associated transporter subunit PqiC</fullName>
    </submittedName>
</protein>
<organism evidence="2 3">
    <name type="scientific">Roseococcus pinisoli</name>
    <dbReference type="NCBI Taxonomy" id="2835040"/>
    <lineage>
        <taxon>Bacteria</taxon>
        <taxon>Pseudomonadati</taxon>
        <taxon>Pseudomonadota</taxon>
        <taxon>Alphaproteobacteria</taxon>
        <taxon>Acetobacterales</taxon>
        <taxon>Roseomonadaceae</taxon>
        <taxon>Roseococcus</taxon>
    </lineage>
</organism>
<evidence type="ECO:0000313" key="3">
    <source>
        <dbReference type="Proteomes" id="UP000766336"/>
    </source>
</evidence>
<feature type="domain" description="ABC-type transport auxiliary lipoprotein component" evidence="1">
    <location>
        <begin position="31"/>
        <end position="186"/>
    </location>
</feature>
<evidence type="ECO:0000259" key="1">
    <source>
        <dbReference type="Pfam" id="PF03886"/>
    </source>
</evidence>
<gene>
    <name evidence="2" type="ORF">KHU32_04460</name>
</gene>
<dbReference type="InterPro" id="IPR005586">
    <property type="entry name" value="ABC_trans_aux"/>
</dbReference>
<comment type="caution">
    <text evidence="2">The sequence shown here is derived from an EMBL/GenBank/DDBJ whole genome shotgun (WGS) entry which is preliminary data.</text>
</comment>
<reference evidence="2 3" key="1">
    <citation type="submission" date="2021-05" db="EMBL/GenBank/DDBJ databases">
        <title>Roseococcus sp. XZZS9, whole genome shotgun sequencing project.</title>
        <authorList>
            <person name="Zhao G."/>
            <person name="Shen L."/>
        </authorList>
    </citation>
    <scope>NUCLEOTIDE SEQUENCE [LARGE SCALE GENOMIC DNA]</scope>
    <source>
        <strain evidence="2 3">XZZS9</strain>
    </source>
</reference>
<name>A0ABS5Q9J8_9PROT</name>
<dbReference type="RefSeq" id="WP_213668814.1">
    <property type="nucleotide sequence ID" value="NZ_JAHCDA010000001.1"/>
</dbReference>
<sequence>MNRRFLLALPLLAAGCSVLPSRPYLETRRYALEPRRPAGPRLSSPRGAILLRTLRSGPGMEVRGLRRVRQDGTLDVAFYDEWLAPPADLVEAALREWLIASGTFTAVAAPGSRLSTPYILEAELITLQAEPAQARAGMTALLLAEGVGLADPRVLAQRRFEVTTPLPAEATPAAQAAGMQDALGRLFGELEGWLAASIPAEGRRR</sequence>
<dbReference type="Pfam" id="PF03886">
    <property type="entry name" value="ABC_trans_aux"/>
    <property type="match status" value="1"/>
</dbReference>
<keyword evidence="3" id="KW-1185">Reference proteome</keyword>
<accession>A0ABS5Q9J8</accession>
<evidence type="ECO:0000313" key="2">
    <source>
        <dbReference type="EMBL" id="MBS7810178.1"/>
    </source>
</evidence>
<dbReference type="Proteomes" id="UP000766336">
    <property type="component" value="Unassembled WGS sequence"/>
</dbReference>
<proteinExistence type="predicted"/>
<dbReference type="EMBL" id="JAHCDA010000001">
    <property type="protein sequence ID" value="MBS7810178.1"/>
    <property type="molecule type" value="Genomic_DNA"/>
</dbReference>